<name>A0A4T0EE33_AURPU</name>
<proteinExistence type="predicted"/>
<feature type="compositionally biased region" description="Low complexity" evidence="1">
    <location>
        <begin position="343"/>
        <end position="357"/>
    </location>
</feature>
<evidence type="ECO:0000256" key="1">
    <source>
        <dbReference type="SAM" id="MobiDB-lite"/>
    </source>
</evidence>
<organism evidence="2 3">
    <name type="scientific">Aureobasidium pullulans</name>
    <name type="common">Black yeast</name>
    <name type="synonym">Pullularia pullulans</name>
    <dbReference type="NCBI Taxonomy" id="5580"/>
    <lineage>
        <taxon>Eukaryota</taxon>
        <taxon>Fungi</taxon>
        <taxon>Dikarya</taxon>
        <taxon>Ascomycota</taxon>
        <taxon>Pezizomycotina</taxon>
        <taxon>Dothideomycetes</taxon>
        <taxon>Dothideomycetidae</taxon>
        <taxon>Dothideales</taxon>
        <taxon>Saccotheciaceae</taxon>
        <taxon>Aureobasidium</taxon>
    </lineage>
</organism>
<feature type="region of interest" description="Disordered" evidence="1">
    <location>
        <begin position="312"/>
        <end position="357"/>
    </location>
</feature>
<feature type="region of interest" description="Disordered" evidence="1">
    <location>
        <begin position="251"/>
        <end position="273"/>
    </location>
</feature>
<feature type="compositionally biased region" description="Polar residues" evidence="1">
    <location>
        <begin position="255"/>
        <end position="270"/>
    </location>
</feature>
<dbReference type="EMBL" id="QZBU01000127">
    <property type="protein sequence ID" value="TIA72462.1"/>
    <property type="molecule type" value="Genomic_DNA"/>
</dbReference>
<evidence type="ECO:0000313" key="2">
    <source>
        <dbReference type="EMBL" id="TIA72462.1"/>
    </source>
</evidence>
<dbReference type="AlphaFoldDB" id="A0A4T0EE33"/>
<dbReference type="Proteomes" id="UP000304947">
    <property type="component" value="Unassembled WGS sequence"/>
</dbReference>
<sequence length="440" mass="49098">MKNIKLLGITPFVLAKGNNLREKEIRAQRAIRVSSMINLVGDTPVAQSNRRTPAYCVSACTHIRMERLYGSWACDTCRHHSPYGWLYYCTSDTPEVGDYSFVKSLKHPITPAGEELRQKGLSESHIKQFEQGGYTNDQLQLIIRQKQHVQHIIEGTTALSRGLDEESLDPLARPSASVPDDVRCEFKVCQRCRPMHKERCWMSFEAVFEDEVRPIDKYELTGGLPVKDANYMMLLGLHPPVTVVSPHRWAESPYESPTHSPSSGYTSDGFSTDEDYDNESCGDAFSTCTQEGEDNYSQRVGNDMAFITLREPRHAQTPRSTIRLVPSASPPRRRPSMIDNESPSHSHTTSSSISLPTIPTTTSYSPLPGCDQDIQGLRAQHSHKAMTDPEFYSGHPLDMASSLSMSSESSFGSEVAVEGGFALTEEAMDTHTPDLFTTRV</sequence>
<accession>A0A4T0EE33</accession>
<reference evidence="2 3" key="1">
    <citation type="submission" date="2018-10" db="EMBL/GenBank/DDBJ databases">
        <title>Fifty Aureobasidium pullulans genomes reveal a recombining polyextremotolerant generalist.</title>
        <authorList>
            <person name="Gostincar C."/>
            <person name="Turk M."/>
            <person name="Zajc J."/>
            <person name="Gunde-Cimerman N."/>
        </authorList>
    </citation>
    <scope>NUCLEOTIDE SEQUENCE [LARGE SCALE GENOMIC DNA]</scope>
    <source>
        <strain evidence="2 3">EXF-3380</strain>
    </source>
</reference>
<gene>
    <name evidence="2" type="ORF">D6C83_00854</name>
</gene>
<evidence type="ECO:0000313" key="3">
    <source>
        <dbReference type="Proteomes" id="UP000304947"/>
    </source>
</evidence>
<protein>
    <submittedName>
        <fullName evidence="2">Uncharacterized protein</fullName>
    </submittedName>
</protein>
<comment type="caution">
    <text evidence="2">The sequence shown here is derived from an EMBL/GenBank/DDBJ whole genome shotgun (WGS) entry which is preliminary data.</text>
</comment>